<accession>A0A0L9UN78</accession>
<evidence type="ECO:0008006" key="4">
    <source>
        <dbReference type="Google" id="ProtNLM"/>
    </source>
</evidence>
<dbReference type="Gramene" id="KOM44166">
    <property type="protein sequence ID" value="KOM44166"/>
    <property type="gene ID" value="LR48_Vigan05g177100"/>
</dbReference>
<dbReference type="EMBL" id="CM003375">
    <property type="protein sequence ID" value="KOM44166.1"/>
    <property type="molecule type" value="Genomic_DNA"/>
</dbReference>
<dbReference type="OMA" id="LETMEMC"/>
<feature type="compositionally biased region" description="Polar residues" evidence="1">
    <location>
        <begin position="56"/>
        <end position="68"/>
    </location>
</feature>
<feature type="compositionally biased region" description="Polar residues" evidence="1">
    <location>
        <begin position="78"/>
        <end position="106"/>
    </location>
</feature>
<dbReference type="PANTHER" id="PTHR33144">
    <property type="entry name" value="OS10G0409366 PROTEIN-RELATED"/>
    <property type="match status" value="1"/>
</dbReference>
<dbReference type="InterPro" id="IPR004252">
    <property type="entry name" value="Probable_transposase_24"/>
</dbReference>
<organism evidence="2 3">
    <name type="scientific">Phaseolus angularis</name>
    <name type="common">Azuki bean</name>
    <name type="synonym">Vigna angularis</name>
    <dbReference type="NCBI Taxonomy" id="3914"/>
    <lineage>
        <taxon>Eukaryota</taxon>
        <taxon>Viridiplantae</taxon>
        <taxon>Streptophyta</taxon>
        <taxon>Embryophyta</taxon>
        <taxon>Tracheophyta</taxon>
        <taxon>Spermatophyta</taxon>
        <taxon>Magnoliopsida</taxon>
        <taxon>eudicotyledons</taxon>
        <taxon>Gunneridae</taxon>
        <taxon>Pentapetalae</taxon>
        <taxon>rosids</taxon>
        <taxon>fabids</taxon>
        <taxon>Fabales</taxon>
        <taxon>Fabaceae</taxon>
        <taxon>Papilionoideae</taxon>
        <taxon>50 kb inversion clade</taxon>
        <taxon>NPAAA clade</taxon>
        <taxon>indigoferoid/millettioid clade</taxon>
        <taxon>Phaseoleae</taxon>
        <taxon>Vigna</taxon>
    </lineage>
</organism>
<dbReference type="Proteomes" id="UP000053144">
    <property type="component" value="Chromosome 5"/>
</dbReference>
<evidence type="ECO:0000313" key="3">
    <source>
        <dbReference type="Proteomes" id="UP000053144"/>
    </source>
</evidence>
<sequence>MPKVKRFRNLQKSSPQPESLGTLPSTNAATVTSPVIEDQSPSTNPTVVASPVIEDQSPSTNPTMSESIEVQPHVLISPSPTNETSSHDSLNSTPSMPTENIEQPTTSKKHVGRESSSFWIVDAIDLEGVIKKIKVKVREVSNLPNGQRIIVEFDEVGMAIGEGQGVLAGFCGTLATDDNLFPINFERWSGKTGMPNTYFLECFKEVLQEICKKNRENRKKQVIPHTGGSKPISRRRHEMLLDSGELPSRGMLYIETHKRKDGSFVNDEAKAIAEQIEVGLSQSSADESQISPHDVVGRVLGPEHSGRVRCMGLGAAPTNSFRNTRMRLSDLSIGSSGTTTSSTSSNKWEQKYMNLESQVQTTLGALKAYMIMKEGKIPDELATFFNPQPQQARDDTNEPESPLGTRQSSDGSNI</sequence>
<name>A0A0L9UN78_PHAAN</name>
<reference evidence="3" key="1">
    <citation type="journal article" date="2015" name="Proc. Natl. Acad. Sci. U.S.A.">
        <title>Genome sequencing of adzuki bean (Vigna angularis) provides insight into high starch and low fat accumulation and domestication.</title>
        <authorList>
            <person name="Yang K."/>
            <person name="Tian Z."/>
            <person name="Chen C."/>
            <person name="Luo L."/>
            <person name="Zhao B."/>
            <person name="Wang Z."/>
            <person name="Yu L."/>
            <person name="Li Y."/>
            <person name="Sun Y."/>
            <person name="Li W."/>
            <person name="Chen Y."/>
            <person name="Li Y."/>
            <person name="Zhang Y."/>
            <person name="Ai D."/>
            <person name="Zhao J."/>
            <person name="Shang C."/>
            <person name="Ma Y."/>
            <person name="Wu B."/>
            <person name="Wang M."/>
            <person name="Gao L."/>
            <person name="Sun D."/>
            <person name="Zhang P."/>
            <person name="Guo F."/>
            <person name="Wang W."/>
            <person name="Li Y."/>
            <person name="Wang J."/>
            <person name="Varshney R.K."/>
            <person name="Wang J."/>
            <person name="Ling H.Q."/>
            <person name="Wan P."/>
        </authorList>
    </citation>
    <scope>NUCLEOTIDE SEQUENCE</scope>
    <source>
        <strain evidence="3">cv. Jingnong 6</strain>
    </source>
</reference>
<dbReference type="Pfam" id="PF03004">
    <property type="entry name" value="Transposase_24"/>
    <property type="match status" value="1"/>
</dbReference>
<dbReference type="STRING" id="3914.A0A0L9UN78"/>
<evidence type="ECO:0000313" key="2">
    <source>
        <dbReference type="EMBL" id="KOM44166.1"/>
    </source>
</evidence>
<proteinExistence type="predicted"/>
<dbReference type="AlphaFoldDB" id="A0A0L9UN78"/>
<protein>
    <recommendedName>
        <fullName evidence="4">Transposase Tnp1/En/Spm-like domain-containing protein</fullName>
    </recommendedName>
</protein>
<feature type="region of interest" description="Disordered" evidence="1">
    <location>
        <begin position="1"/>
        <end position="109"/>
    </location>
</feature>
<feature type="compositionally biased region" description="Polar residues" evidence="1">
    <location>
        <begin position="404"/>
        <end position="414"/>
    </location>
</feature>
<feature type="region of interest" description="Disordered" evidence="1">
    <location>
        <begin position="384"/>
        <end position="414"/>
    </location>
</feature>
<gene>
    <name evidence="2" type="ORF">LR48_Vigan05g177100</name>
</gene>
<dbReference type="PANTHER" id="PTHR33144:SF45">
    <property type="entry name" value="TRANSPOSASE TNP1_EN_SPM-LIKE DOMAIN-CONTAINING PROTEIN"/>
    <property type="match status" value="1"/>
</dbReference>
<evidence type="ECO:0000256" key="1">
    <source>
        <dbReference type="SAM" id="MobiDB-lite"/>
    </source>
</evidence>
<feature type="compositionally biased region" description="Polar residues" evidence="1">
    <location>
        <begin position="10"/>
        <end position="47"/>
    </location>
</feature>